<proteinExistence type="inferred from homology"/>
<evidence type="ECO:0000256" key="14">
    <source>
        <dbReference type="PROSITE-ProRule" id="PRU01360"/>
    </source>
</evidence>
<evidence type="ECO:0000256" key="15">
    <source>
        <dbReference type="PROSITE-ProRule" id="PRU10143"/>
    </source>
</evidence>
<comment type="similarity">
    <text evidence="2 14 16">Belongs to the TonB-dependent receptor family.</text>
</comment>
<dbReference type="PROSITE" id="PS52016">
    <property type="entry name" value="TONB_DEPENDENT_REC_3"/>
    <property type="match status" value="1"/>
</dbReference>
<evidence type="ECO:0000256" key="16">
    <source>
        <dbReference type="RuleBase" id="RU003357"/>
    </source>
</evidence>
<keyword evidence="6 14" id="KW-0812">Transmembrane</keyword>
<keyword evidence="12 21" id="KW-0675">Receptor</keyword>
<feature type="chain" id="PRO_5018649105" evidence="18">
    <location>
        <begin position="27"/>
        <end position="646"/>
    </location>
</feature>
<dbReference type="InterPro" id="IPR036942">
    <property type="entry name" value="Beta-barrel_TonB_sf"/>
</dbReference>
<dbReference type="InterPro" id="IPR037066">
    <property type="entry name" value="Plug_dom_sf"/>
</dbReference>
<evidence type="ECO:0000256" key="9">
    <source>
        <dbReference type="ARBA" id="ARBA00023065"/>
    </source>
</evidence>
<evidence type="ECO:0000313" key="22">
    <source>
        <dbReference type="Proteomes" id="UP000282433"/>
    </source>
</evidence>
<evidence type="ECO:0000256" key="7">
    <source>
        <dbReference type="ARBA" id="ARBA00022729"/>
    </source>
</evidence>
<evidence type="ECO:0000256" key="10">
    <source>
        <dbReference type="ARBA" id="ARBA00023077"/>
    </source>
</evidence>
<dbReference type="InterPro" id="IPR010105">
    <property type="entry name" value="TonB_sidphr_rcpt"/>
</dbReference>
<evidence type="ECO:0000256" key="13">
    <source>
        <dbReference type="ARBA" id="ARBA00023237"/>
    </source>
</evidence>
<evidence type="ECO:0000256" key="6">
    <source>
        <dbReference type="ARBA" id="ARBA00022692"/>
    </source>
</evidence>
<keyword evidence="5" id="KW-0410">Iron transport</keyword>
<evidence type="ECO:0000256" key="8">
    <source>
        <dbReference type="ARBA" id="ARBA00023004"/>
    </source>
</evidence>
<keyword evidence="4 14" id="KW-1134">Transmembrane beta strand</keyword>
<dbReference type="NCBIfam" id="TIGR01783">
    <property type="entry name" value="TonB-siderophor"/>
    <property type="match status" value="1"/>
</dbReference>
<evidence type="ECO:0000256" key="5">
    <source>
        <dbReference type="ARBA" id="ARBA00022496"/>
    </source>
</evidence>
<keyword evidence="13 14" id="KW-0998">Cell outer membrane</keyword>
<evidence type="ECO:0000256" key="2">
    <source>
        <dbReference type="ARBA" id="ARBA00009810"/>
    </source>
</evidence>
<keyword evidence="7 18" id="KW-0732">Signal</keyword>
<evidence type="ECO:0000256" key="17">
    <source>
        <dbReference type="SAM" id="MobiDB-lite"/>
    </source>
</evidence>
<dbReference type="Proteomes" id="UP000282433">
    <property type="component" value="Chromosome"/>
</dbReference>
<keyword evidence="8" id="KW-0408">Iron</keyword>
<dbReference type="EMBL" id="LR134162">
    <property type="protein sequence ID" value="VEB07778.1"/>
    <property type="molecule type" value="Genomic_DNA"/>
</dbReference>
<evidence type="ECO:0000256" key="4">
    <source>
        <dbReference type="ARBA" id="ARBA00022452"/>
    </source>
</evidence>
<dbReference type="GO" id="GO:0038023">
    <property type="term" value="F:signaling receptor activity"/>
    <property type="evidence" value="ECO:0007669"/>
    <property type="project" value="InterPro"/>
</dbReference>
<evidence type="ECO:0000313" key="21">
    <source>
        <dbReference type="EMBL" id="VEB07778.1"/>
    </source>
</evidence>
<name>A0A3S4HH30_KLEPN</name>
<dbReference type="InterPro" id="IPR010916">
    <property type="entry name" value="TonB_box_CS"/>
</dbReference>
<dbReference type="InterPro" id="IPR000531">
    <property type="entry name" value="Beta-barrel_TonB"/>
</dbReference>
<dbReference type="PANTHER" id="PTHR32552">
    <property type="entry name" value="FERRICHROME IRON RECEPTOR-RELATED"/>
    <property type="match status" value="1"/>
</dbReference>
<feature type="signal peptide" evidence="18">
    <location>
        <begin position="1"/>
        <end position="26"/>
    </location>
</feature>
<evidence type="ECO:0000256" key="18">
    <source>
        <dbReference type="SAM" id="SignalP"/>
    </source>
</evidence>
<feature type="short sequence motif" description="TonB box" evidence="15">
    <location>
        <begin position="29"/>
        <end position="35"/>
    </location>
</feature>
<reference evidence="21 22" key="1">
    <citation type="submission" date="2018-12" db="EMBL/GenBank/DDBJ databases">
        <authorList>
            <consortium name="Pathogen Informatics"/>
        </authorList>
    </citation>
    <scope>NUCLEOTIDE SEQUENCE [LARGE SCALE GENOMIC DNA]</scope>
    <source>
        <strain evidence="21 22">NCTC13635</strain>
    </source>
</reference>
<dbReference type="GO" id="GO:0015891">
    <property type="term" value="P:siderophore transport"/>
    <property type="evidence" value="ECO:0007669"/>
    <property type="project" value="InterPro"/>
</dbReference>
<dbReference type="SUPFAM" id="SSF56935">
    <property type="entry name" value="Porins"/>
    <property type="match status" value="1"/>
</dbReference>
<dbReference type="GO" id="GO:0009279">
    <property type="term" value="C:cell outer membrane"/>
    <property type="evidence" value="ECO:0007669"/>
    <property type="project" value="UniProtKB-SubCell"/>
</dbReference>
<evidence type="ECO:0000256" key="12">
    <source>
        <dbReference type="ARBA" id="ARBA00023170"/>
    </source>
</evidence>
<dbReference type="InterPro" id="IPR039426">
    <property type="entry name" value="TonB-dep_rcpt-like"/>
</dbReference>
<dbReference type="Gene3D" id="2.170.130.10">
    <property type="entry name" value="TonB-dependent receptor, plug domain"/>
    <property type="match status" value="1"/>
</dbReference>
<keyword evidence="10 15" id="KW-0798">TonB box</keyword>
<feature type="domain" description="TonB-dependent receptor-like beta-barrel" evidence="19">
    <location>
        <begin position="245"/>
        <end position="600"/>
    </location>
</feature>
<sequence>MNVAISRKRPGLLYALAVALPFTAQAEETVVVTATPPASASAPTEGYSTSTSLGATKTDQPLITTAQSVSVVTRQQMADQGANTISQALEYTPGVYSSFGGGATRFDAISLRGYHGGDVDNLFLDGMRLMSDGGSHNVLQIDPWFIERVDVIRGPSSALYGQSVPGGVVNLTSKRPQFSQQGHIRLTGGTQNTKGAAFDYTDAINDQWAWRLIGMTRSSDTQYDHTREERYAISPSLLWQPDSDTSLLLRAYLQKDPSGGYHGSLPLDGTRYAHNGRKLSPSTNEGDPGDGYQRRQQIYSYEFDHQFTDVWSVYSAGSYTHTNVSLDQVYQVGWIDDSDMLARGYSGSRGSLDGWSTDNRLRADFNTGDLAHTLILGAEYHRFRNDLWTGAGGAAPLNPFSGYTAQTGHTVTYSDDNNRRYYQTGLYLQDEMVWNRWHVDVSARYDRIVSRQVSDTQGTSNRRSDDHISGRASLLYALDNGLSPYLSYSQAITPAMLPGADGKPLKPTTAEQVEAGLKFQPPGSSDLYSIAVYDLTQKDVATRDPNIATATYIPAGKVHSQGVELEAHHQITPQLSTIASYTWNRLRFQDTKDGTDNNTPQLTRIRWPPSGRAISSRRGSPLAPASATSVNSGRMMPTPRGCRRSR</sequence>
<feature type="region of interest" description="Disordered" evidence="17">
    <location>
        <begin position="273"/>
        <end position="292"/>
    </location>
</feature>
<evidence type="ECO:0000256" key="1">
    <source>
        <dbReference type="ARBA" id="ARBA00004571"/>
    </source>
</evidence>
<dbReference type="AlphaFoldDB" id="A0A3S4HH30"/>
<dbReference type="Pfam" id="PF07715">
    <property type="entry name" value="Plug"/>
    <property type="match status" value="1"/>
</dbReference>
<evidence type="ECO:0000256" key="11">
    <source>
        <dbReference type="ARBA" id="ARBA00023136"/>
    </source>
</evidence>
<dbReference type="Gene3D" id="2.40.170.20">
    <property type="entry name" value="TonB-dependent receptor, beta-barrel domain"/>
    <property type="match status" value="1"/>
</dbReference>
<evidence type="ECO:0000259" key="20">
    <source>
        <dbReference type="Pfam" id="PF07715"/>
    </source>
</evidence>
<keyword evidence="9" id="KW-0406">Ion transport</keyword>
<feature type="region of interest" description="Disordered" evidence="17">
    <location>
        <begin position="590"/>
        <end position="646"/>
    </location>
</feature>
<protein>
    <submittedName>
        <fullName evidence="21">Ferrioxamine receptor</fullName>
    </submittedName>
</protein>
<keyword evidence="3 14" id="KW-0813">Transport</keyword>
<evidence type="ECO:0000259" key="19">
    <source>
        <dbReference type="Pfam" id="PF00593"/>
    </source>
</evidence>
<comment type="subcellular location">
    <subcellularLocation>
        <location evidence="1 14">Cell outer membrane</location>
        <topology evidence="1 14">Multi-pass membrane protein</topology>
    </subcellularLocation>
</comment>
<dbReference type="PANTHER" id="PTHR32552:SF68">
    <property type="entry name" value="FERRICHROME OUTER MEMBRANE TRANSPORTER_PHAGE RECEPTOR"/>
    <property type="match status" value="1"/>
</dbReference>
<dbReference type="GO" id="GO:0015344">
    <property type="term" value="F:siderophore uptake transmembrane transporter activity"/>
    <property type="evidence" value="ECO:0007669"/>
    <property type="project" value="TreeGrafter"/>
</dbReference>
<evidence type="ECO:0000256" key="3">
    <source>
        <dbReference type="ARBA" id="ARBA00022448"/>
    </source>
</evidence>
<accession>A0A3S4HH30</accession>
<dbReference type="Pfam" id="PF00593">
    <property type="entry name" value="TonB_dep_Rec_b-barrel"/>
    <property type="match status" value="1"/>
</dbReference>
<gene>
    <name evidence="21" type="primary">fhuA_6</name>
    <name evidence="21" type="ORF">NCTC13635_07050</name>
</gene>
<dbReference type="CDD" id="cd01347">
    <property type="entry name" value="ligand_gated_channel"/>
    <property type="match status" value="1"/>
</dbReference>
<feature type="domain" description="TonB-dependent receptor plug" evidence="20">
    <location>
        <begin position="62"/>
        <end position="168"/>
    </location>
</feature>
<organism evidence="21 22">
    <name type="scientific">Klebsiella pneumoniae</name>
    <dbReference type="NCBI Taxonomy" id="573"/>
    <lineage>
        <taxon>Bacteria</taxon>
        <taxon>Pseudomonadati</taxon>
        <taxon>Pseudomonadota</taxon>
        <taxon>Gammaproteobacteria</taxon>
        <taxon>Enterobacterales</taxon>
        <taxon>Enterobacteriaceae</taxon>
        <taxon>Klebsiella/Raoultella group</taxon>
        <taxon>Klebsiella</taxon>
        <taxon>Klebsiella pneumoniae complex</taxon>
    </lineage>
</organism>
<dbReference type="InterPro" id="IPR012910">
    <property type="entry name" value="Plug_dom"/>
</dbReference>
<keyword evidence="11 14" id="KW-0472">Membrane</keyword>
<dbReference type="PROSITE" id="PS00430">
    <property type="entry name" value="TONB_DEPENDENT_REC_1"/>
    <property type="match status" value="1"/>
</dbReference>
<dbReference type="FunFam" id="2.170.130.10:FF:000001">
    <property type="entry name" value="Catecholate siderophore TonB-dependent receptor"/>
    <property type="match status" value="1"/>
</dbReference>